<feature type="signal peptide" evidence="2">
    <location>
        <begin position="1"/>
        <end position="26"/>
    </location>
</feature>
<gene>
    <name evidence="3" type="ORF">EHS11_11030</name>
</gene>
<sequence length="444" mass="51672">MVIPFRKFIRASVIFTLALFSYIAFAQTNKWEKELENDSEKKTLEAKQSTDKGNNNWEDDLEKDLKEQEKRSKGSQDSRGTTSPVSSNNQINRSAQNLMMDASVAIDIVGEWDKNKPRTTNNKLDVRTAEFGFTGAVDQWLRGNFLAAAHNENGKYNFEVHEAWIQAPFLPFNTSVKAGQMFMDIGRLNKIHWHDRPFITTPIVHEKFIGQESTMDTGAEFSILLPWKFITQELVVGATNGKRWGHAHSEGIQKNNPMGYFHLKNFYYFGNNWGTQFGFSGVRFEPTTDRRNQRYLYGFDGVLRWSQSNLKEIMIMTEFWYQQEIFPEKINLTTYEISKPNSQNQWGYYLFADYKFHQLWSVGGRYDYFTDKNLTGKDGKFAQNAIESQSLQVTFHSSEFGKIRFSVERRFTQDYSKENNQELREFKANIQMVAILGSHPAHSY</sequence>
<dbReference type="Proteomes" id="UP000298264">
    <property type="component" value="Unassembled WGS sequence"/>
</dbReference>
<feature type="compositionally biased region" description="Basic and acidic residues" evidence="1">
    <location>
        <begin position="35"/>
        <end position="50"/>
    </location>
</feature>
<keyword evidence="4" id="KW-1185">Reference proteome</keyword>
<evidence type="ECO:0000256" key="1">
    <source>
        <dbReference type="SAM" id="MobiDB-lite"/>
    </source>
</evidence>
<name>A0A4R9LN67_9LEPT</name>
<dbReference type="OrthoDB" id="313982at2"/>
<feature type="compositionally biased region" description="Polar residues" evidence="1">
    <location>
        <begin position="77"/>
        <end position="90"/>
    </location>
</feature>
<proteinExistence type="predicted"/>
<comment type="caution">
    <text evidence="3">The sequence shown here is derived from an EMBL/GenBank/DDBJ whole genome shotgun (WGS) entry which is preliminary data.</text>
</comment>
<organism evidence="3 4">
    <name type="scientific">Leptospira ilyithenensis</name>
    <dbReference type="NCBI Taxonomy" id="2484901"/>
    <lineage>
        <taxon>Bacteria</taxon>
        <taxon>Pseudomonadati</taxon>
        <taxon>Spirochaetota</taxon>
        <taxon>Spirochaetia</taxon>
        <taxon>Leptospirales</taxon>
        <taxon>Leptospiraceae</taxon>
        <taxon>Leptospira</taxon>
    </lineage>
</organism>
<evidence type="ECO:0000313" key="4">
    <source>
        <dbReference type="Proteomes" id="UP000298264"/>
    </source>
</evidence>
<evidence type="ECO:0000256" key="2">
    <source>
        <dbReference type="SAM" id="SignalP"/>
    </source>
</evidence>
<keyword evidence="2" id="KW-0732">Signal</keyword>
<reference evidence="3" key="1">
    <citation type="journal article" date="2019" name="PLoS Negl. Trop. Dis.">
        <title>Revisiting the worldwide diversity of Leptospira species in the environment.</title>
        <authorList>
            <person name="Vincent A.T."/>
            <person name="Schiettekatte O."/>
            <person name="Bourhy P."/>
            <person name="Veyrier F.J."/>
            <person name="Picardeau M."/>
        </authorList>
    </citation>
    <scope>NUCLEOTIDE SEQUENCE [LARGE SCALE GENOMIC DNA]</scope>
    <source>
        <strain evidence="3">201400974</strain>
    </source>
</reference>
<dbReference type="EMBL" id="RQHV01000049">
    <property type="protein sequence ID" value="TGN10085.1"/>
    <property type="molecule type" value="Genomic_DNA"/>
</dbReference>
<feature type="compositionally biased region" description="Basic and acidic residues" evidence="1">
    <location>
        <begin position="63"/>
        <end position="76"/>
    </location>
</feature>
<feature type="chain" id="PRO_5020673894" description="Porin" evidence="2">
    <location>
        <begin position="27"/>
        <end position="444"/>
    </location>
</feature>
<accession>A0A4R9LN67</accession>
<feature type="region of interest" description="Disordered" evidence="1">
    <location>
        <begin position="35"/>
        <end position="90"/>
    </location>
</feature>
<protein>
    <recommendedName>
        <fullName evidence="5">Porin</fullName>
    </recommendedName>
</protein>
<dbReference type="SUPFAM" id="SSF56935">
    <property type="entry name" value="Porins"/>
    <property type="match status" value="1"/>
</dbReference>
<dbReference type="AlphaFoldDB" id="A0A4R9LN67"/>
<evidence type="ECO:0008006" key="5">
    <source>
        <dbReference type="Google" id="ProtNLM"/>
    </source>
</evidence>
<evidence type="ECO:0000313" key="3">
    <source>
        <dbReference type="EMBL" id="TGN10085.1"/>
    </source>
</evidence>